<dbReference type="PANTHER" id="PTHR32063:SF18">
    <property type="entry name" value="CATION EFFLUX SYSTEM PROTEIN"/>
    <property type="match status" value="1"/>
</dbReference>
<organism evidence="2 3">
    <name type="scientific">Bythopirellula goksoeyrii</name>
    <dbReference type="NCBI Taxonomy" id="1400387"/>
    <lineage>
        <taxon>Bacteria</taxon>
        <taxon>Pseudomonadati</taxon>
        <taxon>Planctomycetota</taxon>
        <taxon>Planctomycetia</taxon>
        <taxon>Pirellulales</taxon>
        <taxon>Lacipirellulaceae</taxon>
        <taxon>Bythopirellula</taxon>
    </lineage>
</organism>
<dbReference type="InterPro" id="IPR001036">
    <property type="entry name" value="Acrflvin-R"/>
</dbReference>
<dbReference type="InterPro" id="IPR027463">
    <property type="entry name" value="AcrB_DN_DC_subdom"/>
</dbReference>
<accession>A0A5B9QD62</accession>
<sequence length="1043" mass="114784">MNPGVLSVKHNRVVFVAMALLIVGGASAYMSLGRLEDPEFTIKQALIITPYPGASAEEVALEVTNHIETACQQLGQLDRVESESVRGRSIVKAFIRDRYDKHRMPQVWDELRRKINDVQPQLPPSVRGRTMVVDDFGDVYGVFLAITGEGFTYPELRRYAEFLRRELKLVDNVQKVDLFAEQQEQVFLEISRQRLARFGINEDHIYQLLQAKNVAADGGRIQVGDEHLPVDPAGGFRVPEEMLDIAIGSDKSGRQLTLGDVATLERGYSDPPRRILRFDGKPAIGIGISTVPGGNVVYMGEGVREAFARLKPYQPIGIEIGEINFQPEAVTEATNDFVFNLFKAVSIVVLVLLVTMGRKTGLIIGMVLFLTIMATFLVMSMKGDLLMERISLGALIIALCMLTDNAIIVIEGIKVRIEAGEDKLQVVRDVVAQNQWPLFGATAIGVLAFAAIGLSEDSTGEYTNSLFWVILIALSWSWVTSVTATPLLGALFFKPIQTAGDGSAPADPYGGPVFRAYRWLLVMALRYRWLVMAASVALFVASLFGFTKVKQSFFPPATRPQFMVDVFLPTSTHIRETEAFAEDIENFIQEQSHVTHIASFVGGGGLRFLLVYSPELENRAFVQFLVEVDDPDAIDDLVDVVQTQLDEKYPDANAVANKFLLGPGDGGRIQARIRGPDPDILQQLASEVIQVFETDGGAKGVRHDWREREKVIRPTLFESQARRNGLTRIDVAQALETSLEGRVVGFYRDPGHGGTGTGDFPQETRLLPIIARPPLGERNDVASIASMQIWSPVAGRMIPLSQVVSGVDVSWESPVIMRRDRFPTITVHADPRSGLPSQLFGRVRSAIEAITLPPGYSLDWGGEYEDSRDARKALAAPLPYFLALMFFIVVCLFNSMRVTALIWLIMPMAIIGVTAGLLLTGQPFGFMALLGTLALCGELIKSQIVVLSKIFTEIEEGKSPYEAILYGGTSKMRPVCMVVVTTVLGMIPLLQDAFFGSMAVCIMFGLSFAAVLSLLVTPVLYAIMFNIHEDSTRDSIDPVSVKA</sequence>
<reference evidence="2 3" key="1">
    <citation type="submission" date="2019-08" db="EMBL/GenBank/DDBJ databases">
        <title>Deep-cultivation of Planctomycetes and their phenomic and genomic characterization uncovers novel biology.</title>
        <authorList>
            <person name="Wiegand S."/>
            <person name="Jogler M."/>
            <person name="Boedeker C."/>
            <person name="Pinto D."/>
            <person name="Vollmers J."/>
            <person name="Rivas-Marin E."/>
            <person name="Kohn T."/>
            <person name="Peeters S.H."/>
            <person name="Heuer A."/>
            <person name="Rast P."/>
            <person name="Oberbeckmann S."/>
            <person name="Bunk B."/>
            <person name="Jeske O."/>
            <person name="Meyerdierks A."/>
            <person name="Storesund J.E."/>
            <person name="Kallscheuer N."/>
            <person name="Luecker S."/>
            <person name="Lage O.M."/>
            <person name="Pohl T."/>
            <person name="Merkel B.J."/>
            <person name="Hornburger P."/>
            <person name="Mueller R.-W."/>
            <person name="Bruemmer F."/>
            <person name="Labrenz M."/>
            <person name="Spormann A.M."/>
            <person name="Op den Camp H."/>
            <person name="Overmann J."/>
            <person name="Amann R."/>
            <person name="Jetten M.S.M."/>
            <person name="Mascher T."/>
            <person name="Medema M.H."/>
            <person name="Devos D.P."/>
            <person name="Kaster A.-K."/>
            <person name="Ovreas L."/>
            <person name="Rohde M."/>
            <person name="Galperin M.Y."/>
            <person name="Jogler C."/>
        </authorList>
    </citation>
    <scope>NUCLEOTIDE SEQUENCE [LARGE SCALE GENOMIC DNA]</scope>
    <source>
        <strain evidence="2 3">Pr1d</strain>
    </source>
</reference>
<feature type="transmembrane region" description="Helical" evidence="1">
    <location>
        <begin position="527"/>
        <end position="546"/>
    </location>
</feature>
<dbReference type="Gene3D" id="3.30.2090.10">
    <property type="entry name" value="Multidrug efflux transporter AcrB TolC docking domain, DN and DC subdomains"/>
    <property type="match status" value="2"/>
</dbReference>
<dbReference type="SUPFAM" id="SSF82714">
    <property type="entry name" value="Multidrug efflux transporter AcrB TolC docking domain, DN and DC subdomains"/>
    <property type="match status" value="2"/>
</dbReference>
<dbReference type="Proteomes" id="UP000323917">
    <property type="component" value="Chromosome"/>
</dbReference>
<dbReference type="GO" id="GO:0042910">
    <property type="term" value="F:xenobiotic transmembrane transporter activity"/>
    <property type="evidence" value="ECO:0007669"/>
    <property type="project" value="TreeGrafter"/>
</dbReference>
<keyword evidence="1" id="KW-0812">Transmembrane</keyword>
<feature type="transmembrane region" description="Helical" evidence="1">
    <location>
        <begin position="436"/>
        <end position="454"/>
    </location>
</feature>
<name>A0A5B9QD62_9BACT</name>
<dbReference type="AlphaFoldDB" id="A0A5B9QD62"/>
<dbReference type="SUPFAM" id="SSF82866">
    <property type="entry name" value="Multidrug efflux transporter AcrB transmembrane domain"/>
    <property type="match status" value="2"/>
</dbReference>
<keyword evidence="3" id="KW-1185">Reference proteome</keyword>
<feature type="transmembrane region" description="Helical" evidence="1">
    <location>
        <begin position="874"/>
        <end position="893"/>
    </location>
</feature>
<evidence type="ECO:0000256" key="1">
    <source>
        <dbReference type="SAM" id="Phobius"/>
    </source>
</evidence>
<proteinExistence type="predicted"/>
<feature type="transmembrane region" description="Helical" evidence="1">
    <location>
        <begin position="392"/>
        <end position="415"/>
    </location>
</feature>
<dbReference type="EMBL" id="CP042913">
    <property type="protein sequence ID" value="QEG35432.1"/>
    <property type="molecule type" value="Genomic_DNA"/>
</dbReference>
<dbReference type="Gene3D" id="1.20.1640.10">
    <property type="entry name" value="Multidrug efflux transporter AcrB transmembrane domain"/>
    <property type="match status" value="2"/>
</dbReference>
<evidence type="ECO:0000313" key="2">
    <source>
        <dbReference type="EMBL" id="QEG35432.1"/>
    </source>
</evidence>
<feature type="transmembrane region" description="Helical" evidence="1">
    <location>
        <begin position="362"/>
        <end position="380"/>
    </location>
</feature>
<dbReference type="PANTHER" id="PTHR32063">
    <property type="match status" value="1"/>
</dbReference>
<dbReference type="Gene3D" id="3.30.70.1440">
    <property type="entry name" value="Multidrug efflux transporter AcrB pore domain"/>
    <property type="match status" value="1"/>
</dbReference>
<dbReference type="Gene3D" id="3.30.70.1320">
    <property type="entry name" value="Multidrug efflux transporter AcrB pore domain like"/>
    <property type="match status" value="1"/>
</dbReference>
<evidence type="ECO:0000313" key="3">
    <source>
        <dbReference type="Proteomes" id="UP000323917"/>
    </source>
</evidence>
<dbReference type="GO" id="GO:0005886">
    <property type="term" value="C:plasma membrane"/>
    <property type="evidence" value="ECO:0007669"/>
    <property type="project" value="TreeGrafter"/>
</dbReference>
<keyword evidence="1" id="KW-0472">Membrane</keyword>
<protein>
    <submittedName>
        <fullName evidence="2">Swarming motility protein SwrC</fullName>
    </submittedName>
</protein>
<dbReference type="Gene3D" id="3.30.70.1430">
    <property type="entry name" value="Multidrug efflux transporter AcrB pore domain"/>
    <property type="match status" value="2"/>
</dbReference>
<dbReference type="PRINTS" id="PR00702">
    <property type="entry name" value="ACRIFLAVINRP"/>
</dbReference>
<feature type="transmembrane region" description="Helical" evidence="1">
    <location>
        <begin position="337"/>
        <end position="355"/>
    </location>
</feature>
<gene>
    <name evidence="2" type="primary">swrC_1</name>
    <name evidence="2" type="ORF">Pr1d_27310</name>
</gene>
<feature type="transmembrane region" description="Helical" evidence="1">
    <location>
        <begin position="466"/>
        <end position="493"/>
    </location>
</feature>
<dbReference type="KEGG" id="bgok:Pr1d_27310"/>
<dbReference type="Pfam" id="PF00873">
    <property type="entry name" value="ACR_tran"/>
    <property type="match status" value="1"/>
</dbReference>
<feature type="transmembrane region" description="Helical" evidence="1">
    <location>
        <begin position="900"/>
        <end position="920"/>
    </location>
</feature>
<feature type="transmembrane region" description="Helical" evidence="1">
    <location>
        <begin position="997"/>
        <end position="1023"/>
    </location>
</feature>
<dbReference type="OrthoDB" id="9757876at2"/>
<dbReference type="RefSeq" id="WP_148073947.1">
    <property type="nucleotide sequence ID" value="NZ_CP042913.1"/>
</dbReference>
<dbReference type="SUPFAM" id="SSF82693">
    <property type="entry name" value="Multidrug efflux transporter AcrB pore domain, PN1, PN2, PC1 and PC2 subdomains"/>
    <property type="match status" value="2"/>
</dbReference>
<keyword evidence="1" id="KW-1133">Transmembrane helix</keyword>